<evidence type="ECO:0000256" key="2">
    <source>
        <dbReference type="ARBA" id="ARBA00010790"/>
    </source>
</evidence>
<comment type="similarity">
    <text evidence="2">Belongs to the GMC oxidoreductase family.</text>
</comment>
<dbReference type="Gene3D" id="3.50.50.60">
    <property type="entry name" value="FAD/NAD(P)-binding domain"/>
    <property type="match status" value="1"/>
</dbReference>
<feature type="domain" description="Glucose-methanol-choline oxidoreductase N-terminal" evidence="7">
    <location>
        <begin position="28"/>
        <end position="42"/>
    </location>
</feature>
<evidence type="ECO:0000259" key="7">
    <source>
        <dbReference type="PROSITE" id="PS00624"/>
    </source>
</evidence>
<name>A0A1C7LUM2_GRIFR</name>
<keyword evidence="4" id="KW-0732">Signal</keyword>
<comment type="caution">
    <text evidence="8">The sequence shown here is derived from an EMBL/GenBank/DDBJ whole genome shotgun (WGS) entry which is preliminary data.</text>
</comment>
<evidence type="ECO:0000256" key="3">
    <source>
        <dbReference type="ARBA" id="ARBA00022630"/>
    </source>
</evidence>
<evidence type="ECO:0000256" key="5">
    <source>
        <dbReference type="ARBA" id="ARBA00022827"/>
    </source>
</evidence>
<proteinExistence type="inferred from homology"/>
<dbReference type="SUPFAM" id="SSF51905">
    <property type="entry name" value="FAD/NAD(P)-binding domain"/>
    <property type="match status" value="1"/>
</dbReference>
<evidence type="ECO:0000313" key="8">
    <source>
        <dbReference type="EMBL" id="OBZ67629.1"/>
    </source>
</evidence>
<reference evidence="8 9" key="1">
    <citation type="submission" date="2016-03" db="EMBL/GenBank/DDBJ databases">
        <title>Whole genome sequencing of Grifola frondosa 9006-11.</title>
        <authorList>
            <person name="Min B."/>
            <person name="Park H."/>
            <person name="Kim J.-G."/>
            <person name="Cho H."/>
            <person name="Oh Y.-L."/>
            <person name="Kong W.-S."/>
            <person name="Choi I.-G."/>
        </authorList>
    </citation>
    <scope>NUCLEOTIDE SEQUENCE [LARGE SCALE GENOMIC DNA]</scope>
    <source>
        <strain evidence="8 9">9006-11</strain>
    </source>
</reference>
<protein>
    <submittedName>
        <fullName evidence="8">Pyranose dehydrogenase</fullName>
    </submittedName>
</protein>
<evidence type="ECO:0000256" key="6">
    <source>
        <dbReference type="ARBA" id="ARBA00023002"/>
    </source>
</evidence>
<gene>
    <name evidence="8" type="primary">pdh1_3</name>
    <name evidence="8" type="ORF">A0H81_12263</name>
</gene>
<dbReference type="InterPro" id="IPR012132">
    <property type="entry name" value="GMC_OxRdtase"/>
</dbReference>
<dbReference type="STRING" id="5627.A0A1C7LUM2"/>
<dbReference type="OMA" id="IFTYWTI"/>
<accession>A0A1C7LUM2</accession>
<dbReference type="GO" id="GO:0050660">
    <property type="term" value="F:flavin adenine dinucleotide binding"/>
    <property type="evidence" value="ECO:0007669"/>
    <property type="project" value="InterPro"/>
</dbReference>
<dbReference type="Gene3D" id="3.30.560.10">
    <property type="entry name" value="Glucose Oxidase, domain 3"/>
    <property type="match status" value="1"/>
</dbReference>
<dbReference type="SUPFAM" id="SSF54373">
    <property type="entry name" value="FAD-linked reductases, C-terminal domain"/>
    <property type="match status" value="1"/>
</dbReference>
<dbReference type="Pfam" id="PF00732">
    <property type="entry name" value="GMC_oxred_N"/>
    <property type="match status" value="1"/>
</dbReference>
<organism evidence="8 9">
    <name type="scientific">Grifola frondosa</name>
    <name type="common">Maitake</name>
    <name type="synonym">Polyporus frondosus</name>
    <dbReference type="NCBI Taxonomy" id="5627"/>
    <lineage>
        <taxon>Eukaryota</taxon>
        <taxon>Fungi</taxon>
        <taxon>Dikarya</taxon>
        <taxon>Basidiomycota</taxon>
        <taxon>Agaricomycotina</taxon>
        <taxon>Agaricomycetes</taxon>
        <taxon>Polyporales</taxon>
        <taxon>Grifolaceae</taxon>
        <taxon>Grifola</taxon>
    </lineage>
</organism>
<dbReference type="AlphaFoldDB" id="A0A1C7LUM2"/>
<dbReference type="InterPro" id="IPR000172">
    <property type="entry name" value="GMC_OxRdtase_N"/>
</dbReference>
<sequence>MSEYFNSPRLFQDRFCRESTKEVILSAGSIGTPQILQLSGIGDAALLRAVNVEPLVNLTDVGKNLIDHPLLANHWFVNSTSTMDAIGRNATLAEQLFQEWNTTELANSATAAWISHLDETTIGHISAPRRSFSGPTSAHIEIIPMVYWLHFCFGELNGVCRMASSILCNGAVYRILPQPGNRCCSPVSRGAVTLASNDPFDSPIIDPGLLADPFDQSTMVAAIKTVRKLLTAPVWDGYVLEPYGDLANATTDAALAAYAQKYTSSIWHPVGTARMAAKGSDEGVVDASLKVLKTEGLRIVDASVFPFIPAAHTQAAVYAFAERAADMIKAAWAD</sequence>
<dbReference type="GO" id="GO:0016614">
    <property type="term" value="F:oxidoreductase activity, acting on CH-OH group of donors"/>
    <property type="evidence" value="ECO:0007669"/>
    <property type="project" value="InterPro"/>
</dbReference>
<keyword evidence="9" id="KW-1185">Reference proteome</keyword>
<dbReference type="OrthoDB" id="269227at2759"/>
<keyword evidence="5" id="KW-0274">FAD</keyword>
<keyword evidence="6" id="KW-0560">Oxidoreductase</keyword>
<dbReference type="PANTHER" id="PTHR11552">
    <property type="entry name" value="GLUCOSE-METHANOL-CHOLINE GMC OXIDOREDUCTASE"/>
    <property type="match status" value="1"/>
</dbReference>
<dbReference type="InterPro" id="IPR007867">
    <property type="entry name" value="GMC_OxRtase_C"/>
</dbReference>
<evidence type="ECO:0000256" key="1">
    <source>
        <dbReference type="ARBA" id="ARBA00001974"/>
    </source>
</evidence>
<dbReference type="PROSITE" id="PS00624">
    <property type="entry name" value="GMC_OXRED_2"/>
    <property type="match status" value="1"/>
</dbReference>
<comment type="cofactor">
    <cofactor evidence="1">
        <name>FAD</name>
        <dbReference type="ChEBI" id="CHEBI:57692"/>
    </cofactor>
</comment>
<dbReference type="PANTHER" id="PTHR11552:SF201">
    <property type="entry name" value="GLUCOSE-METHANOL-CHOLINE OXIDOREDUCTASE N-TERMINAL DOMAIN-CONTAINING PROTEIN"/>
    <property type="match status" value="1"/>
</dbReference>
<evidence type="ECO:0000256" key="4">
    <source>
        <dbReference type="ARBA" id="ARBA00022729"/>
    </source>
</evidence>
<dbReference type="EMBL" id="LUGG01000023">
    <property type="protein sequence ID" value="OBZ67629.1"/>
    <property type="molecule type" value="Genomic_DNA"/>
</dbReference>
<evidence type="ECO:0000313" key="9">
    <source>
        <dbReference type="Proteomes" id="UP000092993"/>
    </source>
</evidence>
<dbReference type="InterPro" id="IPR036188">
    <property type="entry name" value="FAD/NAD-bd_sf"/>
</dbReference>
<dbReference type="Pfam" id="PF05199">
    <property type="entry name" value="GMC_oxred_C"/>
    <property type="match status" value="1"/>
</dbReference>
<dbReference type="Proteomes" id="UP000092993">
    <property type="component" value="Unassembled WGS sequence"/>
</dbReference>
<keyword evidence="3" id="KW-0285">Flavoprotein</keyword>